<comment type="caution">
    <text evidence="11">The sequence shown here is derived from an EMBL/GenBank/DDBJ whole genome shotgun (WGS) entry which is preliminary data.</text>
</comment>
<protein>
    <recommendedName>
        <fullName evidence="8">Glutamate 5-kinase</fullName>
        <ecNumber evidence="8">2.7.2.11</ecNumber>
    </recommendedName>
    <alternativeName>
        <fullName evidence="8">Gamma-glutamyl kinase</fullName>
        <shortName evidence="8">GK</shortName>
    </alternativeName>
</protein>
<reference evidence="11 12" key="1">
    <citation type="journal article" date="2019" name="Nat. Med.">
        <title>A library of human gut bacterial isolates paired with longitudinal multiomics data enables mechanistic microbiome research.</title>
        <authorList>
            <person name="Poyet M."/>
            <person name="Groussin M."/>
            <person name="Gibbons S.M."/>
            <person name="Avila-Pacheco J."/>
            <person name="Jiang X."/>
            <person name="Kearney S.M."/>
            <person name="Perrotta A.R."/>
            <person name="Berdy B."/>
            <person name="Zhao S."/>
            <person name="Lieberman T.D."/>
            <person name="Swanson P.K."/>
            <person name="Smith M."/>
            <person name="Roesemann S."/>
            <person name="Alexander J.E."/>
            <person name="Rich S.A."/>
            <person name="Livny J."/>
            <person name="Vlamakis H."/>
            <person name="Clish C."/>
            <person name="Bullock K."/>
            <person name="Deik A."/>
            <person name="Scott J."/>
            <person name="Pierce K.A."/>
            <person name="Xavier R.J."/>
            <person name="Alm E.J."/>
        </authorList>
    </citation>
    <scope>NUCLEOTIDE SEQUENCE [LARGE SCALE GENOMIC DNA]</scope>
    <source>
        <strain evidence="11 12">BIOML-A2</strain>
    </source>
</reference>
<keyword evidence="7 8" id="KW-0067">ATP-binding</keyword>
<dbReference type="PANTHER" id="PTHR43654:SF1">
    <property type="entry name" value="ISOPENTENYL PHOSPHATE KINASE"/>
    <property type="match status" value="1"/>
</dbReference>
<evidence type="ECO:0000256" key="1">
    <source>
        <dbReference type="ARBA" id="ARBA00022490"/>
    </source>
</evidence>
<name>A0ABW9WUZ9_9FIRM</name>
<dbReference type="InterPro" id="IPR011529">
    <property type="entry name" value="Glu_5kinase"/>
</dbReference>
<feature type="binding site" evidence="8">
    <location>
        <position position="186"/>
    </location>
    <ligand>
        <name>substrate</name>
    </ligand>
</feature>
<dbReference type="InterPro" id="IPR005715">
    <property type="entry name" value="Glu_5kinase/COase_Synthase"/>
</dbReference>
<dbReference type="PRINTS" id="PR00474">
    <property type="entry name" value="GLU5KINASE"/>
</dbReference>
<dbReference type="EMBL" id="WWVX01000002">
    <property type="protein sequence ID" value="MZL69043.1"/>
    <property type="molecule type" value="Genomic_DNA"/>
</dbReference>
<dbReference type="CDD" id="cd04242">
    <property type="entry name" value="AAK_G5K_ProB"/>
    <property type="match status" value="1"/>
</dbReference>
<feature type="domain" description="Aspartate/glutamate/uridylate kinase" evidence="10">
    <location>
        <begin position="43"/>
        <end position="272"/>
    </location>
</feature>
<dbReference type="EC" id="2.7.2.11" evidence="8"/>
<keyword evidence="3 8" id="KW-0641">Proline biosynthesis</keyword>
<dbReference type="HAMAP" id="MF_00456">
    <property type="entry name" value="ProB"/>
    <property type="match status" value="1"/>
</dbReference>
<keyword evidence="1 8" id="KW-0963">Cytoplasm</keyword>
<dbReference type="PIRSF" id="PIRSF000729">
    <property type="entry name" value="GK"/>
    <property type="match status" value="1"/>
</dbReference>
<comment type="pathway">
    <text evidence="8">Amino-acid biosynthesis; L-proline biosynthesis; L-glutamate 5-semialdehyde from L-glutamate: step 1/2.</text>
</comment>
<feature type="binding site" evidence="8">
    <location>
        <position position="87"/>
    </location>
    <ligand>
        <name>substrate</name>
    </ligand>
</feature>
<dbReference type="PANTHER" id="PTHR43654">
    <property type="entry name" value="GLUTAMATE 5-KINASE"/>
    <property type="match status" value="1"/>
</dbReference>
<dbReference type="Gene3D" id="3.40.1160.10">
    <property type="entry name" value="Acetylglutamate kinase-like"/>
    <property type="match status" value="1"/>
</dbReference>
<dbReference type="Pfam" id="PF00696">
    <property type="entry name" value="AA_kinase"/>
    <property type="match status" value="1"/>
</dbReference>
<evidence type="ECO:0000256" key="2">
    <source>
        <dbReference type="ARBA" id="ARBA00022605"/>
    </source>
</evidence>
<dbReference type="Proteomes" id="UP000474718">
    <property type="component" value="Unassembled WGS sequence"/>
</dbReference>
<keyword evidence="6 8" id="KW-0418">Kinase</keyword>
<dbReference type="InterPro" id="IPR001057">
    <property type="entry name" value="Glu/AcGlu_kinase"/>
</dbReference>
<evidence type="ECO:0000256" key="6">
    <source>
        <dbReference type="ARBA" id="ARBA00022777"/>
    </source>
</evidence>
<feature type="binding site" evidence="8">
    <location>
        <position position="174"/>
    </location>
    <ligand>
        <name>substrate</name>
    </ligand>
</feature>
<dbReference type="InterPro" id="IPR001048">
    <property type="entry name" value="Asp/Glu/Uridylate_kinase"/>
</dbReference>
<comment type="subcellular location">
    <subcellularLocation>
        <location evidence="8">Cytoplasm</location>
    </subcellularLocation>
</comment>
<comment type="function">
    <text evidence="8">Catalyzes the transfer of a phosphate group to glutamate to form L-glutamate 5-phosphate.</text>
</comment>
<keyword evidence="12" id="KW-1185">Reference proteome</keyword>
<keyword evidence="5 8" id="KW-0547">Nucleotide-binding</keyword>
<feature type="binding site" evidence="8">
    <location>
        <position position="47"/>
    </location>
    <ligand>
        <name>ATP</name>
        <dbReference type="ChEBI" id="CHEBI:30616"/>
    </ligand>
</feature>
<dbReference type="InterPro" id="IPR036393">
    <property type="entry name" value="AceGlu_kinase-like_sf"/>
</dbReference>
<evidence type="ECO:0000256" key="8">
    <source>
        <dbReference type="HAMAP-Rule" id="MF_00456"/>
    </source>
</evidence>
<organism evidence="11 12">
    <name type="scientific">Bittarella massiliensis</name>
    <name type="common">ex Durand et al. 2017</name>
    <dbReference type="NCBI Taxonomy" id="1720313"/>
    <lineage>
        <taxon>Bacteria</taxon>
        <taxon>Bacillati</taxon>
        <taxon>Bacillota</taxon>
        <taxon>Clostridia</taxon>
        <taxon>Eubacteriales</taxon>
        <taxon>Oscillospiraceae</taxon>
        <taxon>Bittarella (ex Durand et al. 2017)</taxon>
    </lineage>
</organism>
<evidence type="ECO:0000313" key="11">
    <source>
        <dbReference type="EMBL" id="MZL69043.1"/>
    </source>
</evidence>
<evidence type="ECO:0000313" key="12">
    <source>
        <dbReference type="Proteomes" id="UP000474718"/>
    </source>
</evidence>
<sequence length="299" mass="32687">MAIYWQDPPPQRPLAGEGGGGSTPFQHRSLLKGGVFVQRIPDRVVIKVGTSTLTYSTGHLNIRRIEALVEAISDIKNSGKQVILVSSGAIGVGMSKLQMRDRPTDIPSKQAAAAVGQCELMYMYDKRFSVYNHVVSQVLLTRDIIDQDERRHNARNTLNRLLELDVIPIINENDTISTDEIKFGDNDALSAMVGELVGADKLIIMSDIDGLFDKDPRQDPTARIIRRVEKIDEQVRAMAGGAGSRRGTGGMITKIHAAEIFTATGGDMVIINGDNPRLLYDVFDGKPVGTTFVGQEGEK</sequence>
<accession>A0ABW9WUZ9</accession>
<gene>
    <name evidence="8 11" type="primary">proB</name>
    <name evidence="11" type="ORF">GT747_04570</name>
</gene>
<evidence type="ECO:0000259" key="10">
    <source>
        <dbReference type="Pfam" id="PF00696"/>
    </source>
</evidence>
<comment type="catalytic activity">
    <reaction evidence="8">
        <text>L-glutamate + ATP = L-glutamyl 5-phosphate + ADP</text>
        <dbReference type="Rhea" id="RHEA:14877"/>
        <dbReference type="ChEBI" id="CHEBI:29985"/>
        <dbReference type="ChEBI" id="CHEBI:30616"/>
        <dbReference type="ChEBI" id="CHEBI:58274"/>
        <dbReference type="ChEBI" id="CHEBI:456216"/>
        <dbReference type="EC" id="2.7.2.11"/>
    </reaction>
</comment>
<feature type="binding site" evidence="8">
    <location>
        <begin position="206"/>
        <end position="207"/>
    </location>
    <ligand>
        <name>ATP</name>
        <dbReference type="ChEBI" id="CHEBI:30616"/>
    </ligand>
</feature>
<feature type="region of interest" description="Disordered" evidence="9">
    <location>
        <begin position="1"/>
        <end position="23"/>
    </location>
</feature>
<keyword evidence="2 8" id="KW-0028">Amino-acid biosynthesis</keyword>
<evidence type="ECO:0000256" key="3">
    <source>
        <dbReference type="ARBA" id="ARBA00022650"/>
    </source>
</evidence>
<comment type="similarity">
    <text evidence="8">Belongs to the glutamate 5-kinase family.</text>
</comment>
<evidence type="ECO:0000256" key="4">
    <source>
        <dbReference type="ARBA" id="ARBA00022679"/>
    </source>
</evidence>
<evidence type="ECO:0000256" key="5">
    <source>
        <dbReference type="ARBA" id="ARBA00022741"/>
    </source>
</evidence>
<dbReference type="InterPro" id="IPR041739">
    <property type="entry name" value="G5K_ProB"/>
</dbReference>
<evidence type="ECO:0000256" key="7">
    <source>
        <dbReference type="ARBA" id="ARBA00022840"/>
    </source>
</evidence>
<dbReference type="SUPFAM" id="SSF53633">
    <property type="entry name" value="Carbamate kinase-like"/>
    <property type="match status" value="1"/>
</dbReference>
<dbReference type="GO" id="GO:0004349">
    <property type="term" value="F:glutamate 5-kinase activity"/>
    <property type="evidence" value="ECO:0007669"/>
    <property type="project" value="UniProtKB-EC"/>
</dbReference>
<proteinExistence type="inferred from homology"/>
<feature type="binding site" evidence="8">
    <location>
        <begin position="248"/>
        <end position="254"/>
    </location>
    <ligand>
        <name>ATP</name>
        <dbReference type="ChEBI" id="CHEBI:30616"/>
    </ligand>
</feature>
<dbReference type="NCBIfam" id="TIGR01027">
    <property type="entry name" value="proB"/>
    <property type="match status" value="1"/>
</dbReference>
<keyword evidence="4 8" id="KW-0808">Transferase</keyword>
<evidence type="ECO:0000256" key="9">
    <source>
        <dbReference type="SAM" id="MobiDB-lite"/>
    </source>
</evidence>